<protein>
    <submittedName>
        <fullName evidence="1">Uncharacterized protein</fullName>
    </submittedName>
</protein>
<dbReference type="Gene3D" id="3.10.20.90">
    <property type="entry name" value="Phosphatidylinositol 3-kinase Catalytic Subunit, Chain A, domain 1"/>
    <property type="match status" value="1"/>
</dbReference>
<dbReference type="EMBL" id="CAXAMN010010224">
    <property type="protein sequence ID" value="CAK9031175.1"/>
    <property type="molecule type" value="Genomic_DNA"/>
</dbReference>
<sequence>MTQALVGNGLSEQFKELLRRREPIETLVTNGESRRIWAKEERPSYQAEEVEKRIIEPQALENALAKEFLPPLIVRVLPATQDLTVDETTVYAKEVLLAGLRGQDTIEMLKEKLIKDGITDGPPRVFLPPHELRDEMKLGECYVQWTGFGLDNWPPKFVVKPELKGFELVVSVPAYDTTVWEQVKGQKKLKKYTTRRLILDLRPHDNVGVVKRIVEQRLGIAVAQQILSAEVAGDLFGAPGHHTYFVDLEDDAQTMQEYAIDRFGLGIYLRVNRFDENGDFGFDHAEFLEEDHHQDGCT</sequence>
<comment type="caution">
    <text evidence="1">The sequence shown here is derived from an EMBL/GenBank/DDBJ whole genome shotgun (WGS) entry which is preliminary data.</text>
</comment>
<accession>A0ABP0KY87</accession>
<reference evidence="1 2" key="1">
    <citation type="submission" date="2024-02" db="EMBL/GenBank/DDBJ databases">
        <authorList>
            <person name="Chen Y."/>
            <person name="Shah S."/>
            <person name="Dougan E. K."/>
            <person name="Thang M."/>
            <person name="Chan C."/>
        </authorList>
    </citation>
    <scope>NUCLEOTIDE SEQUENCE [LARGE SCALE GENOMIC DNA]</scope>
</reference>
<evidence type="ECO:0000313" key="2">
    <source>
        <dbReference type="Proteomes" id="UP001642484"/>
    </source>
</evidence>
<keyword evidence="2" id="KW-1185">Reference proteome</keyword>
<evidence type="ECO:0000313" key="1">
    <source>
        <dbReference type="EMBL" id="CAK9031175.1"/>
    </source>
</evidence>
<name>A0ABP0KY87_9DINO</name>
<dbReference type="Proteomes" id="UP001642484">
    <property type="component" value="Unassembled WGS sequence"/>
</dbReference>
<organism evidence="1 2">
    <name type="scientific">Durusdinium trenchii</name>
    <dbReference type="NCBI Taxonomy" id="1381693"/>
    <lineage>
        <taxon>Eukaryota</taxon>
        <taxon>Sar</taxon>
        <taxon>Alveolata</taxon>
        <taxon>Dinophyceae</taxon>
        <taxon>Suessiales</taxon>
        <taxon>Symbiodiniaceae</taxon>
        <taxon>Durusdinium</taxon>
    </lineage>
</organism>
<gene>
    <name evidence="1" type="ORF">CCMP2556_LOCUS18177</name>
</gene>
<proteinExistence type="predicted"/>